<dbReference type="Gene3D" id="3.30.1130.10">
    <property type="match status" value="1"/>
</dbReference>
<organism evidence="1">
    <name type="scientific">hydrothermal vent metagenome</name>
    <dbReference type="NCBI Taxonomy" id="652676"/>
    <lineage>
        <taxon>unclassified sequences</taxon>
        <taxon>metagenomes</taxon>
        <taxon>ecological metagenomes</taxon>
    </lineage>
</organism>
<protein>
    <submittedName>
        <fullName evidence="1">Uncharacterized protein</fullName>
    </submittedName>
</protein>
<dbReference type="InterPro" id="IPR029500">
    <property type="entry name" value="QueF"/>
</dbReference>
<accession>A0A1W1BVE5</accession>
<dbReference type="SUPFAM" id="SSF55620">
    <property type="entry name" value="Tetrahydrobiopterin biosynthesis enzymes-like"/>
    <property type="match status" value="1"/>
</dbReference>
<dbReference type="Pfam" id="PF14489">
    <property type="entry name" value="QueF"/>
    <property type="match status" value="1"/>
</dbReference>
<dbReference type="InterPro" id="IPR043133">
    <property type="entry name" value="GTP-CH-I_C/QueF"/>
</dbReference>
<gene>
    <name evidence="1" type="ORF">MNB_SM-5-1546</name>
</gene>
<name>A0A1W1BVE5_9ZZZZ</name>
<dbReference type="AlphaFoldDB" id="A0A1W1BVE5"/>
<reference evidence="1" key="1">
    <citation type="submission" date="2016-10" db="EMBL/GenBank/DDBJ databases">
        <authorList>
            <person name="de Groot N.N."/>
        </authorList>
    </citation>
    <scope>NUCLEOTIDE SEQUENCE</scope>
</reference>
<dbReference type="GO" id="GO:0008616">
    <property type="term" value="P:tRNA queuosine(34) biosynthetic process"/>
    <property type="evidence" value="ECO:0007669"/>
    <property type="project" value="InterPro"/>
</dbReference>
<dbReference type="GO" id="GO:0033739">
    <property type="term" value="F:preQ1 synthase activity"/>
    <property type="evidence" value="ECO:0007669"/>
    <property type="project" value="InterPro"/>
</dbReference>
<proteinExistence type="predicted"/>
<dbReference type="EMBL" id="FPHH01000045">
    <property type="protein sequence ID" value="SFV57431.1"/>
    <property type="molecule type" value="Genomic_DNA"/>
</dbReference>
<sequence>MQLQKVDIVKNTTLQYLSHELLFLAQSGQPYRGSVYINFLSIGETFNLLDFKKYITSLRDKKYNAEDIAYEIFATITKSIETQDLGVVVDLTARGGIQQRISYGAEFSVIQKENIFQVR</sequence>
<evidence type="ECO:0000313" key="1">
    <source>
        <dbReference type="EMBL" id="SFV57431.1"/>
    </source>
</evidence>